<dbReference type="PANTHER" id="PTHR34501:SF9">
    <property type="entry name" value="MAJOR OUTER MEMBRANE PROTEIN P.IA"/>
    <property type="match status" value="1"/>
</dbReference>
<evidence type="ECO:0000256" key="5">
    <source>
        <dbReference type="ARBA" id="ARBA00022692"/>
    </source>
</evidence>
<keyword evidence="9" id="KW-0472">Membrane</keyword>
<proteinExistence type="predicted"/>
<evidence type="ECO:0000313" key="12">
    <source>
        <dbReference type="EMBL" id="OAF14061.1"/>
    </source>
</evidence>
<reference evidence="12 13" key="1">
    <citation type="submission" date="2016-03" db="EMBL/GenBank/DDBJ databases">
        <title>Draft Genome Sequence of the Strain BR 10245 (Bradyrhizobium sp.) isolated from nodules of Centrolobium paraense.</title>
        <authorList>
            <person name="Simoes-Araujo J.L.Sr."/>
            <person name="Barauna A.C."/>
            <person name="Silva K."/>
            <person name="Zilli J.E."/>
        </authorList>
    </citation>
    <scope>NUCLEOTIDE SEQUENCE [LARGE SCALE GENOMIC DNA]</scope>
    <source>
        <strain evidence="12 13">BR 10245</strain>
    </source>
</reference>
<dbReference type="InterPro" id="IPR050298">
    <property type="entry name" value="Gram-neg_bact_OMP"/>
</dbReference>
<sequence>MKGDVLMTIERQVAKGVICGLAIAGLTVAAQAADLSEVVKAPPKLPDTLTWNGITLYGALDVGYAYSNNAAPIGNYFAGVNANVFASPPGRGPISTINTQGYSFVGLRIEEPLGYDWKAIGRIETGFDPLTGQINDGCKTLVDNNGKPNSQQTTSGDSNQCGGLTRQVWVGVSNKTYGQLQIGRNNSLAADSIWGFDPVVIADFSAILWGLGFTAGTGATETTRWNNSAKYVYTNDFLHAGVMFAQGQHQGSSLHGDSYAANFGFNWQGLYVDAVYTAERDAVRSGLFGVGGCGVAGTPSCGTLSVTGQNTDAWALMGKYAYDFTAGAKGAPLNRLTFYAGYQNITYSNPSDPLSIGDTTVGGYMFGAVNNTAYSFDHKRVGFAWIGAKYELGGWAVSAAYYRAMQGYYQGNATATPCSTNAHSYCSGSWETASLSAVYSFDKHWDVYGGVVWSKLNGGFSAGYDDPETTTFLTGVILRF</sequence>
<keyword evidence="5" id="KW-0812">Transmembrane</keyword>
<keyword evidence="13" id="KW-1185">Reference proteome</keyword>
<dbReference type="GO" id="GO:0015288">
    <property type="term" value="F:porin activity"/>
    <property type="evidence" value="ECO:0007669"/>
    <property type="project" value="UniProtKB-KW"/>
</dbReference>
<evidence type="ECO:0008006" key="14">
    <source>
        <dbReference type="Google" id="ProtNLM"/>
    </source>
</evidence>
<keyword evidence="6 11" id="KW-0732">Signal</keyword>
<feature type="signal peptide" evidence="11">
    <location>
        <begin position="1"/>
        <end position="32"/>
    </location>
</feature>
<dbReference type="InterPro" id="IPR023614">
    <property type="entry name" value="Porin_dom_sf"/>
</dbReference>
<evidence type="ECO:0000256" key="3">
    <source>
        <dbReference type="ARBA" id="ARBA00022448"/>
    </source>
</evidence>
<keyword evidence="3" id="KW-0813">Transport</keyword>
<dbReference type="Proteomes" id="UP000076959">
    <property type="component" value="Unassembled WGS sequence"/>
</dbReference>
<gene>
    <name evidence="12" type="ORF">AYJ54_42930</name>
</gene>
<accession>A0A176Z0W5</accession>
<name>A0A176Z0W5_9BRAD</name>
<keyword evidence="4" id="KW-1134">Transmembrane beta strand</keyword>
<dbReference type="InterPro" id="IPR033900">
    <property type="entry name" value="Gram_neg_porin_domain"/>
</dbReference>
<evidence type="ECO:0000256" key="6">
    <source>
        <dbReference type="ARBA" id="ARBA00022729"/>
    </source>
</evidence>
<organism evidence="12 13">
    <name type="scientific">Bradyrhizobium centrolobii</name>
    <dbReference type="NCBI Taxonomy" id="1505087"/>
    <lineage>
        <taxon>Bacteria</taxon>
        <taxon>Pseudomonadati</taxon>
        <taxon>Pseudomonadota</taxon>
        <taxon>Alphaproteobacteria</taxon>
        <taxon>Hyphomicrobiales</taxon>
        <taxon>Nitrobacteraceae</taxon>
        <taxon>Bradyrhizobium</taxon>
    </lineage>
</organism>
<dbReference type="SUPFAM" id="SSF56935">
    <property type="entry name" value="Porins"/>
    <property type="match status" value="1"/>
</dbReference>
<dbReference type="STRING" id="1505087.AYJ54_42930"/>
<dbReference type="EMBL" id="LUUB01000031">
    <property type="protein sequence ID" value="OAF14061.1"/>
    <property type="molecule type" value="Genomic_DNA"/>
</dbReference>
<keyword evidence="8" id="KW-0626">Porin</keyword>
<keyword evidence="7" id="KW-0406">Ion transport</keyword>
<dbReference type="CDD" id="cd00342">
    <property type="entry name" value="gram_neg_porins"/>
    <property type="match status" value="1"/>
</dbReference>
<evidence type="ECO:0000256" key="1">
    <source>
        <dbReference type="ARBA" id="ARBA00004571"/>
    </source>
</evidence>
<dbReference type="PANTHER" id="PTHR34501">
    <property type="entry name" value="PROTEIN YDDL-RELATED"/>
    <property type="match status" value="1"/>
</dbReference>
<dbReference type="GO" id="GO:0046930">
    <property type="term" value="C:pore complex"/>
    <property type="evidence" value="ECO:0007669"/>
    <property type="project" value="UniProtKB-KW"/>
</dbReference>
<dbReference type="AlphaFoldDB" id="A0A176Z0W5"/>
<feature type="chain" id="PRO_5008055268" description="Porin domain-containing protein" evidence="11">
    <location>
        <begin position="33"/>
        <end position="480"/>
    </location>
</feature>
<evidence type="ECO:0000256" key="2">
    <source>
        <dbReference type="ARBA" id="ARBA00011233"/>
    </source>
</evidence>
<dbReference type="GO" id="GO:0009279">
    <property type="term" value="C:cell outer membrane"/>
    <property type="evidence" value="ECO:0007669"/>
    <property type="project" value="UniProtKB-SubCell"/>
</dbReference>
<evidence type="ECO:0000256" key="10">
    <source>
        <dbReference type="ARBA" id="ARBA00023237"/>
    </source>
</evidence>
<comment type="subcellular location">
    <subcellularLocation>
        <location evidence="1">Cell outer membrane</location>
        <topology evidence="1">Multi-pass membrane protein</topology>
    </subcellularLocation>
</comment>
<evidence type="ECO:0000256" key="7">
    <source>
        <dbReference type="ARBA" id="ARBA00023065"/>
    </source>
</evidence>
<evidence type="ECO:0000256" key="9">
    <source>
        <dbReference type="ARBA" id="ARBA00023136"/>
    </source>
</evidence>
<evidence type="ECO:0000313" key="13">
    <source>
        <dbReference type="Proteomes" id="UP000076959"/>
    </source>
</evidence>
<comment type="caution">
    <text evidence="12">The sequence shown here is derived from an EMBL/GenBank/DDBJ whole genome shotgun (WGS) entry which is preliminary data.</text>
</comment>
<evidence type="ECO:0000256" key="8">
    <source>
        <dbReference type="ARBA" id="ARBA00023114"/>
    </source>
</evidence>
<protein>
    <recommendedName>
        <fullName evidence="14">Porin domain-containing protein</fullName>
    </recommendedName>
</protein>
<evidence type="ECO:0000256" key="11">
    <source>
        <dbReference type="SAM" id="SignalP"/>
    </source>
</evidence>
<evidence type="ECO:0000256" key="4">
    <source>
        <dbReference type="ARBA" id="ARBA00022452"/>
    </source>
</evidence>
<dbReference type="Gene3D" id="2.40.160.10">
    <property type="entry name" value="Porin"/>
    <property type="match status" value="1"/>
</dbReference>
<comment type="subunit">
    <text evidence="2">Homotrimer.</text>
</comment>
<dbReference type="GO" id="GO:0006811">
    <property type="term" value="P:monoatomic ion transport"/>
    <property type="evidence" value="ECO:0007669"/>
    <property type="project" value="UniProtKB-KW"/>
</dbReference>
<keyword evidence="10" id="KW-0998">Cell outer membrane</keyword>